<feature type="compositionally biased region" description="Basic and acidic residues" evidence="2">
    <location>
        <begin position="29"/>
        <end position="41"/>
    </location>
</feature>
<comment type="caution">
    <text evidence="3">The sequence shown here is derived from an EMBL/GenBank/DDBJ whole genome shotgun (WGS) entry which is preliminary data.</text>
</comment>
<feature type="compositionally biased region" description="Gly residues" evidence="2">
    <location>
        <begin position="271"/>
        <end position="285"/>
    </location>
</feature>
<dbReference type="PANTHER" id="PTHR12979">
    <property type="entry name" value="CCR4-NOT TRANSCRIPTION COMPLEX SUBUNIT 10"/>
    <property type="match status" value="1"/>
</dbReference>
<proteinExistence type="inferred from homology"/>
<evidence type="ECO:0008006" key="5">
    <source>
        <dbReference type="Google" id="ProtNLM"/>
    </source>
</evidence>
<dbReference type="EMBL" id="JBBJCI010000285">
    <property type="protein sequence ID" value="KAK7236267.1"/>
    <property type="molecule type" value="Genomic_DNA"/>
</dbReference>
<evidence type="ECO:0000313" key="3">
    <source>
        <dbReference type="EMBL" id="KAK7236267.1"/>
    </source>
</evidence>
<feature type="compositionally biased region" description="Basic and acidic residues" evidence="2">
    <location>
        <begin position="8"/>
        <end position="19"/>
    </location>
</feature>
<gene>
    <name evidence="3" type="ORF">SO694_000611115</name>
</gene>
<evidence type="ECO:0000256" key="1">
    <source>
        <dbReference type="ARBA" id="ARBA00010080"/>
    </source>
</evidence>
<protein>
    <recommendedName>
        <fullName evidence="5">CCR4-NOT transcription complex subunit 10</fullName>
    </recommendedName>
</protein>
<sequence>MSELAGASEERKDEVKEDGAATTTAADAAARDARHGAANEAEERAIAAMKAGDFAEGLRHLCDARDAVGDEAPVSDEDVAARAALDANSGACCAALGSYGIARLHLARSLKLASGGARAAPAHLNMGLAALRDGSPETAHRHLLHASLYFGDRPRVWLRLAECCAAMRTKERAATNATPLARRGPFSARGGRVRGDAARAGRRPKSRADGLGMGLVRASLFARHALRLERDGRPSTRRRPRREHFLPRGRGDRAGDAGESGGDAGERGDGGGDSGGDAGDSGDAGGAPRRRRGPLRVAVALEWADAFLAWPRHTAAATEQRRDLARLYATEARGVLGYRRCERDGVATPGRAGGALRPCDALNCAAIVLSHDKGDDDAALAKAIEAVDADPRNRPAVATLVWLLLRQDRGDDAADVLARCPAEQF</sequence>
<feature type="region of interest" description="Disordered" evidence="2">
    <location>
        <begin position="175"/>
        <end position="210"/>
    </location>
</feature>
<dbReference type="PANTHER" id="PTHR12979:SF5">
    <property type="entry name" value="CCR4-NOT TRANSCRIPTION COMPLEX SUBUNIT 10"/>
    <property type="match status" value="1"/>
</dbReference>
<keyword evidence="4" id="KW-1185">Reference proteome</keyword>
<feature type="region of interest" description="Disordered" evidence="2">
    <location>
        <begin position="227"/>
        <end position="291"/>
    </location>
</feature>
<evidence type="ECO:0000256" key="2">
    <source>
        <dbReference type="SAM" id="MobiDB-lite"/>
    </source>
</evidence>
<comment type="similarity">
    <text evidence="1">Belongs to the CNOT10 family.</text>
</comment>
<dbReference type="SUPFAM" id="SSF48452">
    <property type="entry name" value="TPR-like"/>
    <property type="match status" value="1"/>
</dbReference>
<evidence type="ECO:0000313" key="4">
    <source>
        <dbReference type="Proteomes" id="UP001363151"/>
    </source>
</evidence>
<dbReference type="Gene3D" id="1.25.40.10">
    <property type="entry name" value="Tetratricopeptide repeat domain"/>
    <property type="match status" value="1"/>
</dbReference>
<name>A0ABR1FRC3_AURAN</name>
<accession>A0ABR1FRC3</accession>
<dbReference type="Proteomes" id="UP001363151">
    <property type="component" value="Unassembled WGS sequence"/>
</dbReference>
<dbReference type="InterPro" id="IPR039740">
    <property type="entry name" value="CNOT10"/>
</dbReference>
<reference evidence="3 4" key="1">
    <citation type="submission" date="2024-03" db="EMBL/GenBank/DDBJ databases">
        <title>Aureococcus anophagefferens CCMP1851 and Kratosvirus quantuckense: Draft genome of a second virus-susceptible host strain in the model system.</title>
        <authorList>
            <person name="Chase E."/>
            <person name="Truchon A.R."/>
            <person name="Schepens W."/>
            <person name="Wilhelm S.W."/>
        </authorList>
    </citation>
    <scope>NUCLEOTIDE SEQUENCE [LARGE SCALE GENOMIC DNA]</scope>
    <source>
        <strain evidence="3 4">CCMP1851</strain>
    </source>
</reference>
<feature type="region of interest" description="Disordered" evidence="2">
    <location>
        <begin position="1"/>
        <end position="41"/>
    </location>
</feature>
<dbReference type="InterPro" id="IPR011990">
    <property type="entry name" value="TPR-like_helical_dom_sf"/>
</dbReference>
<organism evidence="3 4">
    <name type="scientific">Aureococcus anophagefferens</name>
    <name type="common">Harmful bloom alga</name>
    <dbReference type="NCBI Taxonomy" id="44056"/>
    <lineage>
        <taxon>Eukaryota</taxon>
        <taxon>Sar</taxon>
        <taxon>Stramenopiles</taxon>
        <taxon>Ochrophyta</taxon>
        <taxon>Pelagophyceae</taxon>
        <taxon>Pelagomonadales</taxon>
        <taxon>Pelagomonadaceae</taxon>
        <taxon>Aureococcus</taxon>
    </lineage>
</organism>
<feature type="compositionally biased region" description="Basic and acidic residues" evidence="2">
    <location>
        <begin position="243"/>
        <end position="256"/>
    </location>
</feature>